<accession>A0AA41UM80</accession>
<proteinExistence type="predicted"/>
<dbReference type="EMBL" id="JALJRB010000024">
    <property type="protein sequence ID" value="MCJ8502351.1"/>
    <property type="molecule type" value="Genomic_DNA"/>
</dbReference>
<evidence type="ECO:0000259" key="1">
    <source>
        <dbReference type="Pfam" id="PF12654"/>
    </source>
</evidence>
<name>A0AA41UM80_9BACT</name>
<gene>
    <name evidence="2" type="ORF">MRX98_17335</name>
</gene>
<evidence type="ECO:0000313" key="2">
    <source>
        <dbReference type="EMBL" id="MCJ8502351.1"/>
    </source>
</evidence>
<reference evidence="2" key="1">
    <citation type="submission" date="2022-04" db="EMBL/GenBank/DDBJ databases">
        <title>Desulfatitalea alkaliphila sp. nov., a novel anaerobic sulfate-reducing bacterium isolated from terrestrial mud volcano, Taman Peninsula, Russia.</title>
        <authorList>
            <person name="Khomyakova M.A."/>
            <person name="Merkel A.Y."/>
            <person name="Slobodkin A.I."/>
        </authorList>
    </citation>
    <scope>NUCLEOTIDE SEQUENCE</scope>
    <source>
        <strain evidence="2">M08but</strain>
    </source>
</reference>
<comment type="caution">
    <text evidence="2">The sequence shown here is derived from an EMBL/GenBank/DDBJ whole genome shotgun (WGS) entry which is preliminary data.</text>
</comment>
<dbReference type="Pfam" id="PF12654">
    <property type="entry name" value="DUF3786"/>
    <property type="match status" value="1"/>
</dbReference>
<dbReference type="Proteomes" id="UP001165427">
    <property type="component" value="Unassembled WGS sequence"/>
</dbReference>
<feature type="domain" description="DUF3786" evidence="1">
    <location>
        <begin position="16"/>
        <end position="169"/>
    </location>
</feature>
<sequence length="193" mass="21341">MKSVATRAAAPCEPLVRFFDRHYRRHGDRWLDQDGCAPTEMVDLLLRRLPAAAPEEEIDRGDWCSFRELPGAGPLAVNFANNTHKTIAQHFGADLPALDRAVAALDGQPESDPGYDRRYRFQALPDVCLVLLYNSPDDLFTAQANLLFQRSSQHRHPIRDLFILGTYLTGRLVGQTKTGGDCDALSGGDGPPP</sequence>
<protein>
    <submittedName>
        <fullName evidence="2">DUF3786 domain-containing protein</fullName>
    </submittedName>
</protein>
<dbReference type="AlphaFoldDB" id="A0AA41UM80"/>
<dbReference type="RefSeq" id="WP_246913012.1">
    <property type="nucleotide sequence ID" value="NZ_JALJRB010000024.1"/>
</dbReference>
<organism evidence="2 3">
    <name type="scientific">Desulfatitalea alkaliphila</name>
    <dbReference type="NCBI Taxonomy" id="2929485"/>
    <lineage>
        <taxon>Bacteria</taxon>
        <taxon>Pseudomonadati</taxon>
        <taxon>Thermodesulfobacteriota</taxon>
        <taxon>Desulfobacteria</taxon>
        <taxon>Desulfobacterales</taxon>
        <taxon>Desulfosarcinaceae</taxon>
        <taxon>Desulfatitalea</taxon>
    </lineage>
</organism>
<keyword evidence="3" id="KW-1185">Reference proteome</keyword>
<dbReference type="InterPro" id="IPR024264">
    <property type="entry name" value="DUF3786"/>
</dbReference>
<evidence type="ECO:0000313" key="3">
    <source>
        <dbReference type="Proteomes" id="UP001165427"/>
    </source>
</evidence>